<sequence length="87" mass="9490">MDWTREVMNVLQSGYGDATQTVLDRQVAGEIVRHLRSSGWAAPDEVRALVACAGGEVTLDQRVMADPPGELFVTDDLATGSRKVFVR</sequence>
<evidence type="ECO:0000313" key="1">
    <source>
        <dbReference type="EMBL" id="QCB93283.1"/>
    </source>
</evidence>
<reference evidence="1 2" key="1">
    <citation type="submission" date="2019-04" db="EMBL/GenBank/DDBJ databases">
        <title>Isolation and identification of Cellulomonas shaoxiangyii sp. Nov. isolated from feces of the Tibetan antelopes (Pantholops hodgsonii) in the Qinghai-Tibet plateau of China.</title>
        <authorList>
            <person name="Tian Z."/>
        </authorList>
    </citation>
    <scope>NUCLEOTIDE SEQUENCE [LARGE SCALE GENOMIC DNA]</scope>
    <source>
        <strain evidence="1 2">Z28</strain>
    </source>
</reference>
<dbReference type="RefSeq" id="WP_135974252.1">
    <property type="nucleotide sequence ID" value="NZ_CP039291.1"/>
</dbReference>
<name>A0A4P7SL51_9CELL</name>
<organism evidence="1 2">
    <name type="scientific">Cellulomonas shaoxiangyii</name>
    <dbReference type="NCBI Taxonomy" id="2566013"/>
    <lineage>
        <taxon>Bacteria</taxon>
        <taxon>Bacillati</taxon>
        <taxon>Actinomycetota</taxon>
        <taxon>Actinomycetes</taxon>
        <taxon>Micrococcales</taxon>
        <taxon>Cellulomonadaceae</taxon>
        <taxon>Cellulomonas</taxon>
    </lineage>
</organism>
<proteinExistence type="predicted"/>
<protein>
    <submittedName>
        <fullName evidence="1">Uncharacterized protein</fullName>
    </submittedName>
</protein>
<dbReference type="KEGG" id="celz:E5225_06700"/>
<dbReference type="AlphaFoldDB" id="A0A4P7SL51"/>
<accession>A0A4P7SL51</accession>
<dbReference type="Proteomes" id="UP000296469">
    <property type="component" value="Chromosome"/>
</dbReference>
<gene>
    <name evidence="1" type="ORF">E5225_06700</name>
</gene>
<keyword evidence="2" id="KW-1185">Reference proteome</keyword>
<evidence type="ECO:0000313" key="2">
    <source>
        <dbReference type="Proteomes" id="UP000296469"/>
    </source>
</evidence>
<dbReference type="EMBL" id="CP039291">
    <property type="protein sequence ID" value="QCB93283.1"/>
    <property type="molecule type" value="Genomic_DNA"/>
</dbReference>